<keyword evidence="4" id="KW-1185">Reference proteome</keyword>
<name>A0A2W7PIG4_9BACI</name>
<dbReference type="InterPro" id="IPR000644">
    <property type="entry name" value="CBS_dom"/>
</dbReference>
<evidence type="ECO:0000259" key="2">
    <source>
        <dbReference type="SMART" id="SM00116"/>
    </source>
</evidence>
<dbReference type="InterPro" id="IPR046342">
    <property type="entry name" value="CBS_dom_sf"/>
</dbReference>
<evidence type="ECO:0000313" key="4">
    <source>
        <dbReference type="Proteomes" id="UP000248646"/>
    </source>
</evidence>
<evidence type="ECO:0000256" key="1">
    <source>
        <dbReference type="ARBA" id="ARBA00023122"/>
    </source>
</evidence>
<feature type="domain" description="CBS" evidence="2">
    <location>
        <begin position="23"/>
        <end position="71"/>
    </location>
</feature>
<dbReference type="EMBL" id="QKZI01000001">
    <property type="protein sequence ID" value="PZX08136.1"/>
    <property type="molecule type" value="Genomic_DNA"/>
</dbReference>
<dbReference type="Pfam" id="PF00571">
    <property type="entry name" value="CBS"/>
    <property type="match status" value="2"/>
</dbReference>
<comment type="caution">
    <text evidence="3">The sequence shown here is derived from an EMBL/GenBank/DDBJ whole genome shotgun (WGS) entry which is preliminary data.</text>
</comment>
<accession>A0A2W7PIG4</accession>
<dbReference type="InterPro" id="IPR051257">
    <property type="entry name" value="Diverse_CBS-Domain"/>
</dbReference>
<dbReference type="AlphaFoldDB" id="A0A2W7PIG4"/>
<dbReference type="Proteomes" id="UP000248646">
    <property type="component" value="Unassembled WGS sequence"/>
</dbReference>
<protein>
    <submittedName>
        <fullName evidence="3">CBS domain-containing protein</fullName>
    </submittedName>
</protein>
<dbReference type="InterPro" id="IPR048125">
    <property type="entry name" value="CBS_CbpB"/>
</dbReference>
<dbReference type="NCBIfam" id="NF041630">
    <property type="entry name" value="CBS_CbpB"/>
    <property type="match status" value="1"/>
</dbReference>
<dbReference type="OrthoDB" id="2375431at2"/>
<feature type="domain" description="CBS" evidence="2">
    <location>
        <begin position="93"/>
        <end position="139"/>
    </location>
</feature>
<dbReference type="RefSeq" id="WP_111438729.1">
    <property type="nucleotide sequence ID" value="NZ_QKZI01000001.1"/>
</dbReference>
<dbReference type="Gene3D" id="3.10.580.10">
    <property type="entry name" value="CBS-domain"/>
    <property type="match status" value="1"/>
</dbReference>
<dbReference type="SUPFAM" id="SSF54631">
    <property type="entry name" value="CBS-domain pair"/>
    <property type="match status" value="1"/>
</dbReference>
<keyword evidence="1" id="KW-0129">CBS domain</keyword>
<evidence type="ECO:0000313" key="3">
    <source>
        <dbReference type="EMBL" id="PZX08136.1"/>
    </source>
</evidence>
<dbReference type="SMART" id="SM00116">
    <property type="entry name" value="CBS"/>
    <property type="match status" value="2"/>
</dbReference>
<sequence>MISVNNRGFLEIPIEEFVISAEKVAHVQLGNNAEHALLVLTKTGYSSIPVLDMRYRLKGLISAQQITDEILGLAHIEYERLSSIKVEDIMKSDLATIHINDKFQRGLDLLVDNPYVCVVDDEHTFLGILTRRVILKQMKKYLYQSQA</sequence>
<gene>
    <name evidence="3" type="ORF">C7437_1011259</name>
</gene>
<dbReference type="CDD" id="cd04643">
    <property type="entry name" value="CBS_pair_bac"/>
    <property type="match status" value="1"/>
</dbReference>
<dbReference type="PANTHER" id="PTHR43080:SF30">
    <property type="entry name" value="CYCLIC DI-AMP RECEPTOR B"/>
    <property type="match status" value="1"/>
</dbReference>
<organism evidence="3 4">
    <name type="scientific">Psychrobacillus insolitus</name>
    <dbReference type="NCBI Taxonomy" id="1461"/>
    <lineage>
        <taxon>Bacteria</taxon>
        <taxon>Bacillati</taxon>
        <taxon>Bacillota</taxon>
        <taxon>Bacilli</taxon>
        <taxon>Bacillales</taxon>
        <taxon>Bacillaceae</taxon>
        <taxon>Psychrobacillus</taxon>
    </lineage>
</organism>
<proteinExistence type="predicted"/>
<dbReference type="PANTHER" id="PTHR43080">
    <property type="entry name" value="CBS DOMAIN-CONTAINING PROTEIN CBSX3, MITOCHONDRIAL"/>
    <property type="match status" value="1"/>
</dbReference>
<reference evidence="3 4" key="1">
    <citation type="submission" date="2018-06" db="EMBL/GenBank/DDBJ databases">
        <title>Genomic Encyclopedia of Type Strains, Phase IV (KMG-IV): sequencing the most valuable type-strain genomes for metagenomic binning, comparative biology and taxonomic classification.</title>
        <authorList>
            <person name="Goeker M."/>
        </authorList>
    </citation>
    <scope>NUCLEOTIDE SEQUENCE [LARGE SCALE GENOMIC DNA]</scope>
    <source>
        <strain evidence="3 4">DSM 5</strain>
    </source>
</reference>